<evidence type="ECO:0000313" key="1">
    <source>
        <dbReference type="EMBL" id="GGH02536.1"/>
    </source>
</evidence>
<reference evidence="1" key="2">
    <citation type="submission" date="2020-09" db="EMBL/GenBank/DDBJ databases">
        <authorList>
            <person name="Sun Q."/>
            <person name="Zhou Y."/>
        </authorList>
    </citation>
    <scope>NUCLEOTIDE SEQUENCE</scope>
    <source>
        <strain evidence="1">CGMCC 1.15763</strain>
    </source>
</reference>
<dbReference type="AlphaFoldDB" id="A0A917I141"/>
<sequence>MIIFFSCSKQLSDSDERPPIEKGEFVNDWEYRFFMQEPDQNAFKMWIPEGVSPRAILVLSTGGANDGRYLADDEKWQAYATKERLAIIGTYVRSTTSEASFNLLYALDEICKRNTIEEVSKLPILINGFSHGGVFSYQFSLQHPDRTLAFSNIKGSMSPSSSASPPGLLIVGDKDLASRNATIKNTFLSLRSQGSIVCYAADPNGYHSVDDKTNDLVRSFFTAILKKRLVNNKIVTIDKTSLYLGSLSTFKTYPYSAYPEDRATASSLIDEDFTTAWINFVK</sequence>
<name>A0A917I141_9FLAO</name>
<evidence type="ECO:0000313" key="2">
    <source>
        <dbReference type="Proteomes" id="UP000633278"/>
    </source>
</evidence>
<reference evidence="1" key="1">
    <citation type="journal article" date="2014" name="Int. J. Syst. Evol. Microbiol.">
        <title>Complete genome sequence of Corynebacterium casei LMG S-19264T (=DSM 44701T), isolated from a smear-ripened cheese.</title>
        <authorList>
            <consortium name="US DOE Joint Genome Institute (JGI-PGF)"/>
            <person name="Walter F."/>
            <person name="Albersmeier A."/>
            <person name="Kalinowski J."/>
            <person name="Ruckert C."/>
        </authorList>
    </citation>
    <scope>NUCLEOTIDE SEQUENCE</scope>
    <source>
        <strain evidence="1">CGMCC 1.15763</strain>
    </source>
</reference>
<dbReference type="Gene3D" id="3.40.50.1820">
    <property type="entry name" value="alpha/beta hydrolase"/>
    <property type="match status" value="1"/>
</dbReference>
<accession>A0A917I141</accession>
<evidence type="ECO:0008006" key="3">
    <source>
        <dbReference type="Google" id="ProtNLM"/>
    </source>
</evidence>
<dbReference type="EMBL" id="BMJW01000003">
    <property type="protein sequence ID" value="GGH02536.1"/>
    <property type="molecule type" value="Genomic_DNA"/>
</dbReference>
<dbReference type="Proteomes" id="UP000633278">
    <property type="component" value="Unassembled WGS sequence"/>
</dbReference>
<gene>
    <name evidence="1" type="ORF">GCM10011416_21640</name>
</gene>
<dbReference type="InterPro" id="IPR029058">
    <property type="entry name" value="AB_hydrolase_fold"/>
</dbReference>
<keyword evidence="2" id="KW-1185">Reference proteome</keyword>
<protein>
    <recommendedName>
        <fullName evidence="3">Alpha/beta hydrolase</fullName>
    </recommendedName>
</protein>
<dbReference type="SUPFAM" id="SSF53474">
    <property type="entry name" value="alpha/beta-Hydrolases"/>
    <property type="match status" value="1"/>
</dbReference>
<proteinExistence type="predicted"/>
<organism evidence="1 2">
    <name type="scientific">Polaribacter pacificus</name>
    <dbReference type="NCBI Taxonomy" id="1775173"/>
    <lineage>
        <taxon>Bacteria</taxon>
        <taxon>Pseudomonadati</taxon>
        <taxon>Bacteroidota</taxon>
        <taxon>Flavobacteriia</taxon>
        <taxon>Flavobacteriales</taxon>
        <taxon>Flavobacteriaceae</taxon>
    </lineage>
</organism>
<comment type="caution">
    <text evidence="1">The sequence shown here is derived from an EMBL/GenBank/DDBJ whole genome shotgun (WGS) entry which is preliminary data.</text>
</comment>